<dbReference type="EMBL" id="CP073344">
    <property type="protein sequence ID" value="UTW02662.1"/>
    <property type="molecule type" value="Genomic_DNA"/>
</dbReference>
<evidence type="ECO:0000256" key="3">
    <source>
        <dbReference type="ARBA" id="ARBA00023235"/>
    </source>
</evidence>
<dbReference type="Gene3D" id="2.70.98.10">
    <property type="match status" value="1"/>
</dbReference>
<comment type="similarity">
    <text evidence="2 5">Belongs to the aldose epimerase family.</text>
</comment>
<comment type="catalytic activity">
    <reaction evidence="5">
        <text>alpha-D-glucose = beta-D-glucose</text>
        <dbReference type="Rhea" id="RHEA:10264"/>
        <dbReference type="ChEBI" id="CHEBI:15903"/>
        <dbReference type="ChEBI" id="CHEBI:17925"/>
        <dbReference type="EC" id="5.1.3.3"/>
    </reaction>
</comment>
<gene>
    <name evidence="6" type="ORF">KDX31_15090</name>
</gene>
<dbReference type="PIRSF" id="PIRSF005096">
    <property type="entry name" value="GALM"/>
    <property type="match status" value="1"/>
</dbReference>
<dbReference type="InterPro" id="IPR015443">
    <property type="entry name" value="Aldose_1-epimerase"/>
</dbReference>
<dbReference type="InterPro" id="IPR011013">
    <property type="entry name" value="Gal_mutarotase_sf_dom"/>
</dbReference>
<proteinExistence type="inferred from homology"/>
<dbReference type="SUPFAM" id="SSF74650">
    <property type="entry name" value="Galactose mutarotase-like"/>
    <property type="match status" value="1"/>
</dbReference>
<dbReference type="CDD" id="cd09019">
    <property type="entry name" value="galactose_mutarotase_like"/>
    <property type="match status" value="1"/>
</dbReference>
<keyword evidence="3 5" id="KW-0413">Isomerase</keyword>
<evidence type="ECO:0000313" key="7">
    <source>
        <dbReference type="Proteomes" id="UP001059950"/>
    </source>
</evidence>
<evidence type="ECO:0000313" key="6">
    <source>
        <dbReference type="EMBL" id="UTW02662.1"/>
    </source>
</evidence>
<dbReference type="InterPro" id="IPR008183">
    <property type="entry name" value="Aldose_1/G6P_1-epimerase"/>
</dbReference>
<keyword evidence="7" id="KW-1185">Reference proteome</keyword>
<dbReference type="PANTHER" id="PTHR10091">
    <property type="entry name" value="ALDOSE-1-EPIMERASE"/>
    <property type="match status" value="1"/>
</dbReference>
<keyword evidence="4 5" id="KW-0119">Carbohydrate metabolism</keyword>
<evidence type="ECO:0000256" key="2">
    <source>
        <dbReference type="ARBA" id="ARBA00006206"/>
    </source>
</evidence>
<evidence type="ECO:0000256" key="5">
    <source>
        <dbReference type="PIRNR" id="PIRNR005096"/>
    </source>
</evidence>
<dbReference type="Pfam" id="PF01263">
    <property type="entry name" value="Aldose_epim"/>
    <property type="match status" value="1"/>
</dbReference>
<accession>A0ABY5GSJ9</accession>
<comment type="pathway">
    <text evidence="1 5">Carbohydrate metabolism; hexose metabolism.</text>
</comment>
<evidence type="ECO:0000256" key="1">
    <source>
        <dbReference type="ARBA" id="ARBA00005028"/>
    </source>
</evidence>
<dbReference type="InterPro" id="IPR047215">
    <property type="entry name" value="Galactose_mutarotase-like"/>
</dbReference>
<evidence type="ECO:0000256" key="4">
    <source>
        <dbReference type="ARBA" id="ARBA00023277"/>
    </source>
</evidence>
<dbReference type="Proteomes" id="UP001059950">
    <property type="component" value="Chromosome"/>
</dbReference>
<sequence length="337" mass="37128">MTVPELTSDTPQCDFYTLQNDLIRAEFCSYGARLMALYLRNPDGSETNIAVGLSAIEHYQQQDSYIGAICGRYANRIANAEYRQGSDKISLSANEGANHLHGGDRGFDKYIWNTDAADCHSLQFSLTLPDGDQGYPGQLTTRVTYTLSAEDTLTCRISAISEKATVLNITHHAYWNLSGEMDSSAAGHTLQIDADAYLPVDEKLIPLPGRAIVDDTRFDFRSAAMISEQLTESEGFDHNFCLNGQRGELRTIARLSDPASGRCLSIASTEAGLQFYLAQHFSAEMISREGAPLHPSAGIALEPQTFPDAPNRPDFPSAQLQPGETYQHIIQWQFGYV</sequence>
<dbReference type="PANTHER" id="PTHR10091:SF0">
    <property type="entry name" value="GALACTOSE MUTAROTASE"/>
    <property type="match status" value="1"/>
</dbReference>
<organism evidence="6 7">
    <name type="scientific">Amphritea atlantica</name>
    <dbReference type="NCBI Taxonomy" id="355243"/>
    <lineage>
        <taxon>Bacteria</taxon>
        <taxon>Pseudomonadati</taxon>
        <taxon>Pseudomonadota</taxon>
        <taxon>Gammaproteobacteria</taxon>
        <taxon>Oceanospirillales</taxon>
        <taxon>Oceanospirillaceae</taxon>
        <taxon>Amphritea</taxon>
    </lineage>
</organism>
<dbReference type="NCBIfam" id="NF008277">
    <property type="entry name" value="PRK11055.1"/>
    <property type="match status" value="1"/>
</dbReference>
<dbReference type="EC" id="5.1.3.3" evidence="5"/>
<dbReference type="InterPro" id="IPR014718">
    <property type="entry name" value="GH-type_carb-bd"/>
</dbReference>
<protein>
    <recommendedName>
        <fullName evidence="5">Aldose 1-epimerase</fullName>
        <ecNumber evidence="5">5.1.3.3</ecNumber>
    </recommendedName>
</protein>
<name>A0ABY5GSJ9_9GAMM</name>
<reference evidence="6" key="1">
    <citation type="submission" date="2021-04" db="EMBL/GenBank/DDBJ databases">
        <title>Oceanospirillales bacteria with DddD are important DMSP degraders in coastal seawater.</title>
        <authorList>
            <person name="Liu J."/>
        </authorList>
    </citation>
    <scope>NUCLEOTIDE SEQUENCE</scope>
    <source>
        <strain evidence="6">GY6</strain>
    </source>
</reference>